<sequence length="254" mass="29380">MTLYEELTRHELLQWQQKMQRPPSAANRLAKAVQRRLNRIIPAKVHQAVTATIKQMTRGVLYGAGYTTRLPDTDASLQVREADVRDRIGFYKKTGATEGALTGAGGFWLAMADFPLLLAIKMKMLFEIAALYGYPIDDYRERLYILHIFQLAFSSQERRREVYGQMERWDEQSQLLPDDINQFDWLTFQLEYRDYIDLAKMAQLIPGVGAAVGLVVNYRLIDSLGKTAMNAYRMRWLDDLARQEKLPPADRKEL</sequence>
<dbReference type="RefSeq" id="WP_152765620.1">
    <property type="nucleotide sequence ID" value="NZ_WHLY01000002.1"/>
</dbReference>
<dbReference type="AlphaFoldDB" id="A0A7C9F680"/>
<accession>A0A7C9F680</accession>
<dbReference type="PANTHER" id="PTHR41260">
    <property type="entry name" value="PROTEIN ECSC"/>
    <property type="match status" value="1"/>
</dbReference>
<dbReference type="InterPro" id="IPR024787">
    <property type="entry name" value="EcsC"/>
</dbReference>
<dbReference type="Pfam" id="PF12787">
    <property type="entry name" value="EcsC"/>
    <property type="match status" value="1"/>
</dbReference>
<dbReference type="EMBL" id="WHLY01000002">
    <property type="protein sequence ID" value="MPR37085.1"/>
    <property type="molecule type" value="Genomic_DNA"/>
</dbReference>
<proteinExistence type="predicted"/>
<comment type="caution">
    <text evidence="1">The sequence shown here is derived from an EMBL/GenBank/DDBJ whole genome shotgun (WGS) entry which is preliminary data.</text>
</comment>
<evidence type="ECO:0000313" key="2">
    <source>
        <dbReference type="Proteomes" id="UP000479293"/>
    </source>
</evidence>
<name>A0A7C9F680_9BACT</name>
<evidence type="ECO:0000313" key="1">
    <source>
        <dbReference type="EMBL" id="MPR37085.1"/>
    </source>
</evidence>
<dbReference type="PANTHER" id="PTHR41260:SF1">
    <property type="entry name" value="PROTEIN ECSC"/>
    <property type="match status" value="1"/>
</dbReference>
<organism evidence="1 2">
    <name type="scientific">Salmonirosea aquatica</name>
    <dbReference type="NCBI Taxonomy" id="2654236"/>
    <lineage>
        <taxon>Bacteria</taxon>
        <taxon>Pseudomonadati</taxon>
        <taxon>Bacteroidota</taxon>
        <taxon>Cytophagia</taxon>
        <taxon>Cytophagales</taxon>
        <taxon>Spirosomataceae</taxon>
        <taxon>Salmonirosea</taxon>
    </lineage>
</organism>
<gene>
    <name evidence="1" type="ORF">GBK04_28065</name>
</gene>
<keyword evidence="2" id="KW-1185">Reference proteome</keyword>
<reference evidence="1 2" key="1">
    <citation type="submission" date="2019-10" db="EMBL/GenBank/DDBJ databases">
        <title>Draft Genome Sequence of Cytophagaceae sp. SJW1-29.</title>
        <authorList>
            <person name="Choi A."/>
        </authorList>
    </citation>
    <scope>NUCLEOTIDE SEQUENCE [LARGE SCALE GENOMIC DNA]</scope>
    <source>
        <strain evidence="1 2">SJW1-29</strain>
    </source>
</reference>
<dbReference type="Proteomes" id="UP000479293">
    <property type="component" value="Unassembled WGS sequence"/>
</dbReference>
<protein>
    <submittedName>
        <fullName evidence="1">EcsC family protein</fullName>
    </submittedName>
</protein>